<reference evidence="2 3" key="1">
    <citation type="submission" date="2022-06" db="EMBL/GenBank/DDBJ databases">
        <title>Halogeometricum sp. a new haloarchaeum isolate from saline soil.</title>
        <authorList>
            <person name="Strakova D."/>
            <person name="Galisteo C."/>
            <person name="Sanchez-Porro C."/>
            <person name="Ventosa A."/>
        </authorList>
    </citation>
    <scope>NUCLEOTIDE SEQUENCE [LARGE SCALE GENOMIC DNA]</scope>
    <source>
        <strain evidence="3">S3BR25-2</strain>
    </source>
</reference>
<keyword evidence="1" id="KW-1133">Transmembrane helix</keyword>
<proteinExistence type="predicted"/>
<feature type="transmembrane region" description="Helical" evidence="1">
    <location>
        <begin position="35"/>
        <end position="54"/>
    </location>
</feature>
<gene>
    <name evidence="2" type="ORF">NDI79_05635</name>
</gene>
<dbReference type="RefSeq" id="WP_310927466.1">
    <property type="nucleotide sequence ID" value="NZ_JAMQOQ010000001.1"/>
</dbReference>
<protein>
    <submittedName>
        <fullName evidence="2">Uncharacterized protein</fullName>
    </submittedName>
</protein>
<dbReference type="Proteomes" id="UP001254813">
    <property type="component" value="Unassembled WGS sequence"/>
</dbReference>
<keyword evidence="3" id="KW-1185">Reference proteome</keyword>
<evidence type="ECO:0000256" key="1">
    <source>
        <dbReference type="SAM" id="Phobius"/>
    </source>
</evidence>
<sequence>MEGESSALLRVGAWGQLVVVALAVVFWSLGLADALFAACLAYFVVTLAGVVGIARHASAVVGPLVYPFVVPGFVPLYYFALRRASASE</sequence>
<accession>A0ABU2FYP5</accession>
<feature type="transmembrane region" description="Helical" evidence="1">
    <location>
        <begin position="7"/>
        <end position="29"/>
    </location>
</feature>
<comment type="caution">
    <text evidence="2">The sequence shown here is derived from an EMBL/GenBank/DDBJ whole genome shotgun (WGS) entry which is preliminary data.</text>
</comment>
<evidence type="ECO:0000313" key="2">
    <source>
        <dbReference type="EMBL" id="MDS0293654.1"/>
    </source>
</evidence>
<keyword evidence="1" id="KW-0472">Membrane</keyword>
<keyword evidence="1" id="KW-0812">Transmembrane</keyword>
<evidence type="ECO:0000313" key="3">
    <source>
        <dbReference type="Proteomes" id="UP001254813"/>
    </source>
</evidence>
<feature type="transmembrane region" description="Helical" evidence="1">
    <location>
        <begin position="61"/>
        <end position="80"/>
    </location>
</feature>
<dbReference type="EMBL" id="JAMQOQ010000001">
    <property type="protein sequence ID" value="MDS0293654.1"/>
    <property type="molecule type" value="Genomic_DNA"/>
</dbReference>
<name>A0ABU2FYP5_9EURY</name>
<organism evidence="2 3">
    <name type="scientific">Halogeometricum luteum</name>
    <dbReference type="NCBI Taxonomy" id="2950537"/>
    <lineage>
        <taxon>Archaea</taxon>
        <taxon>Methanobacteriati</taxon>
        <taxon>Methanobacteriota</taxon>
        <taxon>Stenosarchaea group</taxon>
        <taxon>Halobacteria</taxon>
        <taxon>Halobacteriales</taxon>
        <taxon>Haloferacaceae</taxon>
        <taxon>Halogeometricum</taxon>
    </lineage>
</organism>